<dbReference type="InterPro" id="IPR026893">
    <property type="entry name" value="Tyr/Ser_Pase_IphP-type"/>
</dbReference>
<dbReference type="Pfam" id="PF13350">
    <property type="entry name" value="Y_phosphatase3"/>
    <property type="match status" value="1"/>
</dbReference>
<accession>A0A6A6IJ98</accession>
<dbReference type="RefSeq" id="XP_033684956.1">
    <property type="nucleotide sequence ID" value="XM_033821672.1"/>
</dbReference>
<sequence>MLSTKPANEPAPNPPATAPRAPHPSFLPFHLVLGISNFRDTGGWPVSSPADSPRHVRKGILYRGSDTNHLQPDGAAKLRALGIKTDFDLRSKQQIEKAGGYREIEGIERIWAPVFREEQYTEEAARKRYELYAGEGTEGIVTALVEILTEGGHMFHTVLTHLLRAVTPAAPPPALFMHCTTGNNRTGVFISLLLLLLHVPAESIVHEYTLSEQGLAPTRHINVERLLRKGAFKEYGAEEAKRKCKRMVGARRESMEALLGEVEKRWGGPEGYFKDVVGLTDEEIERLREVLTAEGEAEVDGVAAAKV</sequence>
<dbReference type="PANTHER" id="PTHR31126">
    <property type="entry name" value="TYROSINE-PROTEIN PHOSPHATASE"/>
    <property type="match status" value="1"/>
</dbReference>
<dbReference type="AlphaFoldDB" id="A0A6A6IJ98"/>
<dbReference type="OrthoDB" id="449382at2759"/>
<dbReference type="GeneID" id="54575002"/>
<dbReference type="EMBL" id="ML987194">
    <property type="protein sequence ID" value="KAF2249952.1"/>
    <property type="molecule type" value="Genomic_DNA"/>
</dbReference>
<dbReference type="PROSITE" id="PS00383">
    <property type="entry name" value="TYR_PHOSPHATASE_1"/>
    <property type="match status" value="1"/>
</dbReference>
<organism evidence="3 4">
    <name type="scientific">Trematosphaeria pertusa</name>
    <dbReference type="NCBI Taxonomy" id="390896"/>
    <lineage>
        <taxon>Eukaryota</taxon>
        <taxon>Fungi</taxon>
        <taxon>Dikarya</taxon>
        <taxon>Ascomycota</taxon>
        <taxon>Pezizomycotina</taxon>
        <taxon>Dothideomycetes</taxon>
        <taxon>Pleosporomycetidae</taxon>
        <taxon>Pleosporales</taxon>
        <taxon>Massarineae</taxon>
        <taxon>Trematosphaeriaceae</taxon>
        <taxon>Trematosphaeria</taxon>
    </lineage>
</organism>
<dbReference type="Gene3D" id="3.90.190.10">
    <property type="entry name" value="Protein tyrosine phosphatase superfamily"/>
    <property type="match status" value="1"/>
</dbReference>
<proteinExistence type="predicted"/>
<dbReference type="PROSITE" id="PS50056">
    <property type="entry name" value="TYR_PHOSPHATASE_2"/>
    <property type="match status" value="1"/>
</dbReference>
<protein>
    <submittedName>
        <fullName evidence="3">Putative tyrosine-protein phosphatase</fullName>
    </submittedName>
</protein>
<feature type="domain" description="Tyrosine specific protein phosphatases" evidence="2">
    <location>
        <begin position="153"/>
        <end position="223"/>
    </location>
</feature>
<dbReference type="InterPro" id="IPR016130">
    <property type="entry name" value="Tyr_Pase_AS"/>
</dbReference>
<dbReference type="InterPro" id="IPR029021">
    <property type="entry name" value="Prot-tyrosine_phosphatase-like"/>
</dbReference>
<reference evidence="3" key="1">
    <citation type="journal article" date="2020" name="Stud. Mycol.">
        <title>101 Dothideomycetes genomes: a test case for predicting lifestyles and emergence of pathogens.</title>
        <authorList>
            <person name="Haridas S."/>
            <person name="Albert R."/>
            <person name="Binder M."/>
            <person name="Bloem J."/>
            <person name="Labutti K."/>
            <person name="Salamov A."/>
            <person name="Andreopoulos B."/>
            <person name="Baker S."/>
            <person name="Barry K."/>
            <person name="Bills G."/>
            <person name="Bluhm B."/>
            <person name="Cannon C."/>
            <person name="Castanera R."/>
            <person name="Culley D."/>
            <person name="Daum C."/>
            <person name="Ezra D."/>
            <person name="Gonzalez J."/>
            <person name="Henrissat B."/>
            <person name="Kuo A."/>
            <person name="Liang C."/>
            <person name="Lipzen A."/>
            <person name="Lutzoni F."/>
            <person name="Magnuson J."/>
            <person name="Mondo S."/>
            <person name="Nolan M."/>
            <person name="Ohm R."/>
            <person name="Pangilinan J."/>
            <person name="Park H.-J."/>
            <person name="Ramirez L."/>
            <person name="Alfaro M."/>
            <person name="Sun H."/>
            <person name="Tritt A."/>
            <person name="Yoshinaga Y."/>
            <person name="Zwiers L.-H."/>
            <person name="Turgeon B."/>
            <person name="Goodwin S."/>
            <person name="Spatafora J."/>
            <person name="Crous P."/>
            <person name="Grigoriev I."/>
        </authorList>
    </citation>
    <scope>NUCLEOTIDE SEQUENCE</scope>
    <source>
        <strain evidence="3">CBS 122368</strain>
    </source>
</reference>
<feature type="region of interest" description="Disordered" evidence="1">
    <location>
        <begin position="1"/>
        <end position="23"/>
    </location>
</feature>
<name>A0A6A6IJ98_9PLEO</name>
<dbReference type="Proteomes" id="UP000800094">
    <property type="component" value="Unassembled WGS sequence"/>
</dbReference>
<keyword evidence="4" id="KW-1185">Reference proteome</keyword>
<gene>
    <name evidence="3" type="ORF">BU26DRAFT_293011</name>
</gene>
<evidence type="ECO:0000313" key="3">
    <source>
        <dbReference type="EMBL" id="KAF2249952.1"/>
    </source>
</evidence>
<dbReference type="GO" id="GO:0004721">
    <property type="term" value="F:phosphoprotein phosphatase activity"/>
    <property type="evidence" value="ECO:0007669"/>
    <property type="project" value="InterPro"/>
</dbReference>
<dbReference type="SUPFAM" id="SSF52799">
    <property type="entry name" value="(Phosphotyrosine protein) phosphatases II"/>
    <property type="match status" value="1"/>
</dbReference>
<evidence type="ECO:0000256" key="1">
    <source>
        <dbReference type="SAM" id="MobiDB-lite"/>
    </source>
</evidence>
<dbReference type="PANTHER" id="PTHR31126:SF1">
    <property type="entry name" value="TYROSINE SPECIFIC PROTEIN PHOSPHATASES DOMAIN-CONTAINING PROTEIN"/>
    <property type="match status" value="1"/>
</dbReference>
<dbReference type="InterPro" id="IPR000387">
    <property type="entry name" value="Tyr_Pase_dom"/>
</dbReference>
<evidence type="ECO:0000313" key="4">
    <source>
        <dbReference type="Proteomes" id="UP000800094"/>
    </source>
</evidence>
<evidence type="ECO:0000259" key="2">
    <source>
        <dbReference type="PROSITE" id="PS50056"/>
    </source>
</evidence>